<dbReference type="Proteomes" id="UP000003688">
    <property type="component" value="Unassembled WGS sequence"/>
</dbReference>
<dbReference type="Gene3D" id="3.30.559.30">
    <property type="entry name" value="Nonribosomal peptide synthetase, condensation domain"/>
    <property type="match status" value="1"/>
</dbReference>
<dbReference type="STRING" id="320771.Cflav_PD4561"/>
<protein>
    <submittedName>
        <fullName evidence="1">Condensation domain protein</fullName>
    </submittedName>
</protein>
<reference evidence="1 2" key="1">
    <citation type="journal article" date="2011" name="J. Bacteriol.">
        <title>Genome sequence of 'Pedosphaera parvula' Ellin514, an aerobic Verrucomicrobial isolate from pasture soil.</title>
        <authorList>
            <person name="Kant R."/>
            <person name="van Passel M.W."/>
            <person name="Sangwan P."/>
            <person name="Palva A."/>
            <person name="Lucas S."/>
            <person name="Copeland A."/>
            <person name="Lapidus A."/>
            <person name="Glavina Del Rio T."/>
            <person name="Dalin E."/>
            <person name="Tice H."/>
            <person name="Bruce D."/>
            <person name="Goodwin L."/>
            <person name="Pitluck S."/>
            <person name="Chertkov O."/>
            <person name="Larimer F.W."/>
            <person name="Land M.L."/>
            <person name="Hauser L."/>
            <person name="Brettin T.S."/>
            <person name="Detter J.C."/>
            <person name="Han S."/>
            <person name="de Vos W.M."/>
            <person name="Janssen P.H."/>
            <person name="Smidt H."/>
        </authorList>
    </citation>
    <scope>NUCLEOTIDE SEQUENCE [LARGE SCALE GENOMIC DNA]</scope>
    <source>
        <strain evidence="1 2">Ellin514</strain>
    </source>
</reference>
<keyword evidence="2" id="KW-1185">Reference proteome</keyword>
<dbReference type="InterPro" id="IPR023213">
    <property type="entry name" value="CAT-like_dom_sf"/>
</dbReference>
<sequence>MTGTKPIQHPLSPADAFFVAYQQGSGILMQLGFELELEGAIRRTDLEGMLLHLVGRWPQLGQKVRHQGLGLVWDGACHVEEMLNVASDEALLKEWRNLPLDPFCEPPFQLLWFANSQTHRLVVRAHHAVMDGEAMLTVYLEMMRFLSRSVGGQSLLPPVAVLPAKPMSAVELLAPLCSSEAWDHLRRMSRQAKANVSARLAVRSYAPGPTATCERLLEGEGLKMLSELAAINRTQPLWLCAAAWMRSLNGWNRASNKGSNPIISLEFPVSLRRHKASRELLGNLVSPLILSGDATQCVGTLANALKRQFIGAIRQRQHLALPQLMCPLRFLPWTLFRRLVMTPLATGAATSHFTWHENENDRSSNVSEWSHGRLQITNRRIYTPVCLHMGTALVVVSTNNSLLFSITYRLSALSAEDADKLADLLQAELMRSPMALTHQDAN</sequence>
<dbReference type="EMBL" id="ABOX02000007">
    <property type="protein sequence ID" value="EEF61898.1"/>
    <property type="molecule type" value="Genomic_DNA"/>
</dbReference>
<evidence type="ECO:0000313" key="1">
    <source>
        <dbReference type="EMBL" id="EEF61898.1"/>
    </source>
</evidence>
<evidence type="ECO:0000313" key="2">
    <source>
        <dbReference type="Proteomes" id="UP000003688"/>
    </source>
</evidence>
<accession>B9XE07</accession>
<organism evidence="1 2">
    <name type="scientific">Pedosphaera parvula (strain Ellin514)</name>
    <dbReference type="NCBI Taxonomy" id="320771"/>
    <lineage>
        <taxon>Bacteria</taxon>
        <taxon>Pseudomonadati</taxon>
        <taxon>Verrucomicrobiota</taxon>
        <taxon>Pedosphaerae</taxon>
        <taxon>Pedosphaerales</taxon>
        <taxon>Pedosphaeraceae</taxon>
        <taxon>Pedosphaera</taxon>
    </lineage>
</organism>
<comment type="caution">
    <text evidence="1">The sequence shown here is derived from an EMBL/GenBank/DDBJ whole genome shotgun (WGS) entry which is preliminary data.</text>
</comment>
<dbReference type="Gene3D" id="3.30.559.10">
    <property type="entry name" value="Chloramphenicol acetyltransferase-like domain"/>
    <property type="match status" value="1"/>
</dbReference>
<dbReference type="AlphaFoldDB" id="B9XE07"/>
<gene>
    <name evidence="1" type="ORF">Cflav_PD4561</name>
</gene>
<name>B9XE07_PEDPL</name>
<proteinExistence type="predicted"/>
<dbReference type="SUPFAM" id="SSF52777">
    <property type="entry name" value="CoA-dependent acyltransferases"/>
    <property type="match status" value="2"/>
</dbReference>
<dbReference type="OrthoDB" id="2472181at2"/>